<name>A0ABZ0I8V7_9GAMM</name>
<gene>
    <name evidence="2" type="ORF">R0137_09590</name>
</gene>
<dbReference type="PANTHER" id="PTHR43437">
    <property type="entry name" value="HYDROXYACYL-THIOESTER DEHYDRATASE TYPE 2, MITOCHONDRIAL-RELATED"/>
    <property type="match status" value="1"/>
</dbReference>
<protein>
    <submittedName>
        <fullName evidence="2">MaoC family dehydratase</fullName>
    </submittedName>
</protein>
<dbReference type="EMBL" id="CP136865">
    <property type="protein sequence ID" value="WOJ95508.1"/>
    <property type="molecule type" value="Genomic_DNA"/>
</dbReference>
<accession>A0ABZ0I8V7</accession>
<dbReference type="Pfam" id="PF01575">
    <property type="entry name" value="MaoC_dehydratas"/>
    <property type="match status" value="1"/>
</dbReference>
<dbReference type="InterPro" id="IPR050965">
    <property type="entry name" value="UPF0336/Enoyl-CoA_hydratase"/>
</dbReference>
<sequence>MHPITKLQKRGTPLNTDTSFSYAELTEGQQCEIKRELLAEDIDAFAEASGDHNPLHTDADFARAAGFQDRIAHGMLLASWISASLAHSLPGKGTVYLRQSLEFRQPALPGDRLTIRLTVSEKKRRGRVVIDCVICHEDGRDVLRGSAEVIAPS</sequence>
<dbReference type="InterPro" id="IPR003965">
    <property type="entry name" value="Fatty_acid_synthase"/>
</dbReference>
<feature type="domain" description="MaoC-like" evidence="1">
    <location>
        <begin position="30"/>
        <end position="126"/>
    </location>
</feature>
<dbReference type="PRINTS" id="PR01483">
    <property type="entry name" value="FASYNTHASE"/>
</dbReference>
<organism evidence="2 3">
    <name type="scientific">Congregibacter brevis</name>
    <dbReference type="NCBI Taxonomy" id="3081201"/>
    <lineage>
        <taxon>Bacteria</taxon>
        <taxon>Pseudomonadati</taxon>
        <taxon>Pseudomonadota</taxon>
        <taxon>Gammaproteobacteria</taxon>
        <taxon>Cellvibrionales</taxon>
        <taxon>Halieaceae</taxon>
        <taxon>Congregibacter</taxon>
    </lineage>
</organism>
<proteinExistence type="predicted"/>
<dbReference type="InterPro" id="IPR002539">
    <property type="entry name" value="MaoC-like_dom"/>
</dbReference>
<evidence type="ECO:0000313" key="2">
    <source>
        <dbReference type="EMBL" id="WOJ95508.1"/>
    </source>
</evidence>
<dbReference type="InterPro" id="IPR029069">
    <property type="entry name" value="HotDog_dom_sf"/>
</dbReference>
<dbReference type="Gene3D" id="3.10.129.10">
    <property type="entry name" value="Hotdog Thioesterase"/>
    <property type="match status" value="1"/>
</dbReference>
<dbReference type="PANTHER" id="PTHR43437:SF3">
    <property type="entry name" value="HYDROXYACYL-THIOESTER DEHYDRATASE TYPE 2, MITOCHONDRIAL"/>
    <property type="match status" value="1"/>
</dbReference>
<evidence type="ECO:0000313" key="3">
    <source>
        <dbReference type="Proteomes" id="UP001626549"/>
    </source>
</evidence>
<keyword evidence="3" id="KW-1185">Reference proteome</keyword>
<dbReference type="RefSeq" id="WP_407326206.1">
    <property type="nucleotide sequence ID" value="NZ_CP136865.1"/>
</dbReference>
<dbReference type="Proteomes" id="UP001626549">
    <property type="component" value="Chromosome"/>
</dbReference>
<dbReference type="SUPFAM" id="SSF54637">
    <property type="entry name" value="Thioesterase/thiol ester dehydrase-isomerase"/>
    <property type="match status" value="1"/>
</dbReference>
<dbReference type="CDD" id="cd03449">
    <property type="entry name" value="R_hydratase"/>
    <property type="match status" value="1"/>
</dbReference>
<evidence type="ECO:0000259" key="1">
    <source>
        <dbReference type="Pfam" id="PF01575"/>
    </source>
</evidence>
<reference evidence="2 3" key="1">
    <citation type="submission" date="2023-10" db="EMBL/GenBank/DDBJ databases">
        <title>Two novel species belonging to the OM43/NOR5 clade.</title>
        <authorList>
            <person name="Park M."/>
        </authorList>
    </citation>
    <scope>NUCLEOTIDE SEQUENCE [LARGE SCALE GENOMIC DNA]</scope>
    <source>
        <strain evidence="2 3">IMCC45268</strain>
    </source>
</reference>